<dbReference type="NCBIfam" id="TIGR00679">
    <property type="entry name" value="hpr-ser"/>
    <property type="match status" value="1"/>
</dbReference>
<name>A0A833H4H9_9LEPT</name>
<evidence type="ECO:0000256" key="14">
    <source>
        <dbReference type="HAMAP-Rule" id="MF_01249"/>
    </source>
</evidence>
<comment type="subunit">
    <text evidence="4 14">Homohexamer.</text>
</comment>
<comment type="cofactor">
    <cofactor evidence="2 14">
        <name>Mg(2+)</name>
        <dbReference type="ChEBI" id="CHEBI:18420"/>
    </cofactor>
</comment>
<dbReference type="GO" id="GO:0005524">
    <property type="term" value="F:ATP binding"/>
    <property type="evidence" value="ECO:0007669"/>
    <property type="project" value="UniProtKB-UniRule"/>
</dbReference>
<evidence type="ECO:0000256" key="9">
    <source>
        <dbReference type="ARBA" id="ARBA00022777"/>
    </source>
</evidence>
<dbReference type="GO" id="GO:0004674">
    <property type="term" value="F:protein serine/threonine kinase activity"/>
    <property type="evidence" value="ECO:0007669"/>
    <property type="project" value="UniProtKB-KW"/>
</dbReference>
<dbReference type="CDD" id="cd01918">
    <property type="entry name" value="HprK_C"/>
    <property type="match status" value="1"/>
</dbReference>
<dbReference type="HAMAP" id="MF_01249">
    <property type="entry name" value="HPr_kinase"/>
    <property type="match status" value="1"/>
</dbReference>
<dbReference type="SUPFAM" id="SSF75138">
    <property type="entry name" value="HprK N-terminal domain-like"/>
    <property type="match status" value="1"/>
</dbReference>
<feature type="region of interest" description="Important for the catalytic mechanism of dephosphorylation" evidence="14">
    <location>
        <begin position="269"/>
        <end position="274"/>
    </location>
</feature>
<dbReference type="GO" id="GO:0000155">
    <property type="term" value="F:phosphorelay sensor kinase activity"/>
    <property type="evidence" value="ECO:0007669"/>
    <property type="project" value="InterPro"/>
</dbReference>
<evidence type="ECO:0000256" key="4">
    <source>
        <dbReference type="ARBA" id="ARBA00011643"/>
    </source>
</evidence>
<evidence type="ECO:0000259" key="17">
    <source>
        <dbReference type="Pfam" id="PF07475"/>
    </source>
</evidence>
<feature type="active site" description="Proton acceptor; for phosphorylation activity. Proton donor; for dephosphorylation activity" evidence="14">
    <location>
        <position position="182"/>
    </location>
</feature>
<feature type="compositionally biased region" description="Basic and acidic residues" evidence="15">
    <location>
        <begin position="310"/>
        <end position="322"/>
    </location>
</feature>
<evidence type="ECO:0000256" key="3">
    <source>
        <dbReference type="ARBA" id="ARBA00006883"/>
    </source>
</evidence>
<dbReference type="InterPro" id="IPR027417">
    <property type="entry name" value="P-loop_NTPase"/>
</dbReference>
<dbReference type="GO" id="GO:0000287">
    <property type="term" value="F:magnesium ion binding"/>
    <property type="evidence" value="ECO:0007669"/>
    <property type="project" value="UniProtKB-UniRule"/>
</dbReference>
<dbReference type="EMBL" id="WBUI01000002">
    <property type="protein sequence ID" value="KAB2934730.1"/>
    <property type="molecule type" value="Genomic_DNA"/>
</dbReference>
<dbReference type="SUPFAM" id="SSF53795">
    <property type="entry name" value="PEP carboxykinase-like"/>
    <property type="match status" value="1"/>
</dbReference>
<dbReference type="InterPro" id="IPR003755">
    <property type="entry name" value="HPr(Ser)_kin/Pase"/>
</dbReference>
<evidence type="ECO:0000259" key="16">
    <source>
        <dbReference type="Pfam" id="PF02603"/>
    </source>
</evidence>
<comment type="caution">
    <text evidence="18">The sequence shown here is derived from an EMBL/GenBank/DDBJ whole genome shotgun (WGS) entry which is preliminary data.</text>
</comment>
<comment type="catalytic activity">
    <reaction evidence="13 14">
        <text>[HPr protein]-O-phospho-L-serine + phosphate + H(+) = [HPr protein]-L-serine + diphosphate</text>
        <dbReference type="Rhea" id="RHEA:46604"/>
        <dbReference type="Rhea" id="RHEA-COMP:11602"/>
        <dbReference type="Rhea" id="RHEA-COMP:11603"/>
        <dbReference type="ChEBI" id="CHEBI:15378"/>
        <dbReference type="ChEBI" id="CHEBI:29999"/>
        <dbReference type="ChEBI" id="CHEBI:33019"/>
        <dbReference type="ChEBI" id="CHEBI:43474"/>
        <dbReference type="ChEBI" id="CHEBI:83421"/>
    </reaction>
</comment>
<feature type="domain" description="HPr(Ser) kinase/phosphorylase N-terminal" evidence="16">
    <location>
        <begin position="7"/>
        <end position="131"/>
    </location>
</feature>
<feature type="region of interest" description="Disordered" evidence="15">
    <location>
        <begin position="310"/>
        <end position="365"/>
    </location>
</feature>
<dbReference type="Pfam" id="PF07475">
    <property type="entry name" value="Hpr_kinase_C"/>
    <property type="match status" value="1"/>
</dbReference>
<sequence length="365" mass="40344">MSSETGVAVRELIGRPELRLTLAAGADGLDRRLTCIDVNRPGLALAGFYRDFAEERIQVIGKGEYAYISDCKIPQQLQMGVGFLSFAIPAVVFTHGNVPPPCFVETSDHTGIPLLSTSLTTHDFLVHYTRFITEALAESTKLHGVLLDVYGVGILLQGSSGIGKSETALELIERGHRLVADDMVELRCLADSYLMGYTSPIIEHNMELRGIGIIDVKELFGAGAVRREIRLDMVIQLEEWDVSREYERLGLEDRTTQILGVDVPHIILPVRPGRNIPILIETAAMNHRLKSMGIHAGRNLSERIQREIQRKQEGDKAARRFDSAPAERSVDVTVDSKASDADVDEAQPEKPKRPLPKSRPLSPPV</sequence>
<dbReference type="FunFam" id="3.40.50.300:FF:000174">
    <property type="entry name" value="HPr kinase/phosphorylase"/>
    <property type="match status" value="1"/>
</dbReference>
<comment type="function">
    <text evidence="14">Catalyzes the ATP- as well as the pyrophosphate-dependent phosphorylation of a specific serine residue in HPr, a phosphocarrier protein of the phosphoenolpyruvate-dependent sugar phosphotransferase system (PTS). HprK/P also catalyzes the pyrophosphate-producing, inorganic phosphate-dependent dephosphorylation (phosphorolysis) of seryl-phosphorylated HPr (P-Ser-HPr).</text>
</comment>
<dbReference type="AlphaFoldDB" id="A0A833H4H9"/>
<reference evidence="18 19" key="1">
    <citation type="submission" date="2019-10" db="EMBL/GenBank/DDBJ databases">
        <title>Extracellular Electron Transfer in a Candidatus Methanoperedens spp. Enrichment Culture.</title>
        <authorList>
            <person name="Berger S."/>
            <person name="Rangel Shaw D."/>
            <person name="Berben T."/>
            <person name="In 'T Zandt M."/>
            <person name="Frank J."/>
            <person name="Reimann J."/>
            <person name="Jetten M.S.M."/>
            <person name="Welte C.U."/>
        </authorList>
    </citation>
    <scope>NUCLEOTIDE SEQUENCE [LARGE SCALE GENOMIC DNA]</scope>
    <source>
        <strain evidence="18">SB12</strain>
    </source>
</reference>
<comment type="miscellaneous">
    <text evidence="14">Both phosphorylation and phosphorolysis are carried out by the same active site and suggest a common mechanism for both reactions.</text>
</comment>
<evidence type="ECO:0000256" key="1">
    <source>
        <dbReference type="ARBA" id="ARBA00001120"/>
    </source>
</evidence>
<feature type="active site" evidence="14">
    <location>
        <position position="143"/>
    </location>
</feature>
<feature type="active site" evidence="14">
    <location>
        <position position="164"/>
    </location>
</feature>
<keyword evidence="10 14" id="KW-0067">ATP-binding</keyword>
<evidence type="ECO:0000313" key="18">
    <source>
        <dbReference type="EMBL" id="KAB2934730.1"/>
    </source>
</evidence>
<evidence type="ECO:0000256" key="13">
    <source>
        <dbReference type="ARBA" id="ARBA00047657"/>
    </source>
</evidence>
<dbReference type="InterPro" id="IPR011104">
    <property type="entry name" value="Hpr_kin/Pase_C"/>
</dbReference>
<feature type="active site" evidence="14">
    <location>
        <position position="248"/>
    </location>
</feature>
<evidence type="ECO:0000256" key="6">
    <source>
        <dbReference type="ARBA" id="ARBA00022679"/>
    </source>
</evidence>
<evidence type="ECO:0000256" key="7">
    <source>
        <dbReference type="ARBA" id="ARBA00022723"/>
    </source>
</evidence>
<feature type="domain" description="HPr kinase/phosphorylase C-terminal" evidence="17">
    <location>
        <begin position="135"/>
        <end position="303"/>
    </location>
</feature>
<keyword evidence="12 14" id="KW-0511">Multifunctional enzyme</keyword>
<comment type="similarity">
    <text evidence="3 14">Belongs to the HPrK/P family.</text>
</comment>
<dbReference type="Proteomes" id="UP000460298">
    <property type="component" value="Unassembled WGS sequence"/>
</dbReference>
<feature type="binding site" evidence="14">
    <location>
        <position position="165"/>
    </location>
    <ligand>
        <name>Mg(2+)</name>
        <dbReference type="ChEBI" id="CHEBI:18420"/>
    </ligand>
</feature>
<proteinExistence type="inferred from homology"/>
<keyword evidence="5 14" id="KW-0723">Serine/threonine-protein kinase</keyword>
<evidence type="ECO:0000256" key="12">
    <source>
        <dbReference type="ARBA" id="ARBA00023268"/>
    </source>
</evidence>
<keyword evidence="9 14" id="KW-0418">Kinase</keyword>
<feature type="binding site" evidence="14">
    <location>
        <begin position="158"/>
        <end position="165"/>
    </location>
    <ligand>
        <name>ATP</name>
        <dbReference type="ChEBI" id="CHEBI:30616"/>
    </ligand>
</feature>
<dbReference type="Gene3D" id="3.40.1390.20">
    <property type="entry name" value="HprK N-terminal domain-like"/>
    <property type="match status" value="1"/>
</dbReference>
<feature type="region of interest" description="Important for the catalytic mechanism of both phosphorylation and dephosphorylation" evidence="14">
    <location>
        <begin position="206"/>
        <end position="215"/>
    </location>
</feature>
<comment type="domain">
    <text evidence="14">The Walker A ATP-binding motif also binds Pi and PPi.</text>
</comment>
<keyword evidence="8 14" id="KW-0547">Nucleotide-binding</keyword>
<protein>
    <recommendedName>
        <fullName evidence="14">HPr kinase/phosphorylase</fullName>
        <shortName evidence="14">HPrK/P</shortName>
        <ecNumber evidence="14">2.7.11.-</ecNumber>
        <ecNumber evidence="14">2.7.4.-</ecNumber>
    </recommendedName>
    <alternativeName>
        <fullName evidence="14">HPr(Ser) kinase/phosphorylase</fullName>
    </alternativeName>
</protein>
<organism evidence="18 19">
    <name type="scientific">Leptonema illini</name>
    <dbReference type="NCBI Taxonomy" id="183"/>
    <lineage>
        <taxon>Bacteria</taxon>
        <taxon>Pseudomonadati</taxon>
        <taxon>Spirochaetota</taxon>
        <taxon>Spirochaetia</taxon>
        <taxon>Leptospirales</taxon>
        <taxon>Leptospiraceae</taxon>
        <taxon>Leptonema</taxon>
    </lineage>
</organism>
<dbReference type="InterPro" id="IPR011126">
    <property type="entry name" value="Hpr_kin/Pase_Hpr_N"/>
</dbReference>
<evidence type="ECO:0000256" key="2">
    <source>
        <dbReference type="ARBA" id="ARBA00001946"/>
    </source>
</evidence>
<evidence type="ECO:0000256" key="11">
    <source>
        <dbReference type="ARBA" id="ARBA00022842"/>
    </source>
</evidence>
<evidence type="ECO:0000256" key="8">
    <source>
        <dbReference type="ARBA" id="ARBA00022741"/>
    </source>
</evidence>
<dbReference type="EC" id="2.7.11.-" evidence="14"/>
<feature type="binding site" evidence="14">
    <location>
        <position position="207"/>
    </location>
    <ligand>
        <name>Mg(2+)</name>
        <dbReference type="ChEBI" id="CHEBI:18420"/>
    </ligand>
</feature>
<keyword evidence="7 14" id="KW-0479">Metal-binding</keyword>
<keyword evidence="11 14" id="KW-0460">Magnesium</keyword>
<dbReference type="Pfam" id="PF02603">
    <property type="entry name" value="Hpr_kinase_N"/>
    <property type="match status" value="1"/>
</dbReference>
<evidence type="ECO:0000256" key="10">
    <source>
        <dbReference type="ARBA" id="ARBA00022840"/>
    </source>
</evidence>
<keyword evidence="6 14" id="KW-0808">Transferase</keyword>
<dbReference type="PANTHER" id="PTHR30305:SF1">
    <property type="entry name" value="HPR KINASE_PHOSPHORYLASE"/>
    <property type="match status" value="1"/>
</dbReference>
<dbReference type="InterPro" id="IPR028979">
    <property type="entry name" value="Ser_kin/Pase_Hpr-like_N_sf"/>
</dbReference>
<dbReference type="Gene3D" id="3.40.50.300">
    <property type="entry name" value="P-loop containing nucleotide triphosphate hydrolases"/>
    <property type="match status" value="1"/>
</dbReference>
<evidence type="ECO:0000256" key="15">
    <source>
        <dbReference type="SAM" id="MobiDB-lite"/>
    </source>
</evidence>
<dbReference type="PANTHER" id="PTHR30305">
    <property type="entry name" value="PROTEIN YJDM-RELATED"/>
    <property type="match status" value="1"/>
</dbReference>
<evidence type="ECO:0000256" key="5">
    <source>
        <dbReference type="ARBA" id="ARBA00022527"/>
    </source>
</evidence>
<evidence type="ECO:0000313" key="19">
    <source>
        <dbReference type="Proteomes" id="UP000460298"/>
    </source>
</evidence>
<dbReference type="GO" id="GO:0006109">
    <property type="term" value="P:regulation of carbohydrate metabolic process"/>
    <property type="evidence" value="ECO:0007669"/>
    <property type="project" value="UniProtKB-UniRule"/>
</dbReference>
<gene>
    <name evidence="14 18" type="primary">hprK</name>
    <name evidence="18" type="ORF">F9K24_02845</name>
</gene>
<comment type="catalytic activity">
    <reaction evidence="1 14">
        <text>[HPr protein]-L-serine + ATP = [HPr protein]-O-phospho-L-serine + ADP + H(+)</text>
        <dbReference type="Rhea" id="RHEA:46600"/>
        <dbReference type="Rhea" id="RHEA-COMP:11602"/>
        <dbReference type="Rhea" id="RHEA-COMP:11603"/>
        <dbReference type="ChEBI" id="CHEBI:15378"/>
        <dbReference type="ChEBI" id="CHEBI:29999"/>
        <dbReference type="ChEBI" id="CHEBI:30616"/>
        <dbReference type="ChEBI" id="CHEBI:83421"/>
        <dbReference type="ChEBI" id="CHEBI:456216"/>
    </reaction>
</comment>
<dbReference type="GO" id="GO:0004712">
    <property type="term" value="F:protein serine/threonine/tyrosine kinase activity"/>
    <property type="evidence" value="ECO:0007669"/>
    <property type="project" value="UniProtKB-UniRule"/>
</dbReference>
<accession>A0A833H4H9</accession>
<dbReference type="EC" id="2.7.4.-" evidence="14"/>